<evidence type="ECO:0000256" key="2">
    <source>
        <dbReference type="SAM" id="Phobius"/>
    </source>
</evidence>
<evidence type="ECO:0000313" key="4">
    <source>
        <dbReference type="EMBL" id="KIW61465.1"/>
    </source>
</evidence>
<dbReference type="GeneID" id="25323493"/>
<reference evidence="4 5" key="1">
    <citation type="submission" date="2015-01" db="EMBL/GenBank/DDBJ databases">
        <title>The Genome Sequence of Exophiala xenobiotica CBS118157.</title>
        <authorList>
            <consortium name="The Broad Institute Genomics Platform"/>
            <person name="Cuomo C."/>
            <person name="de Hoog S."/>
            <person name="Gorbushina A."/>
            <person name="Stielow B."/>
            <person name="Teixiera M."/>
            <person name="Abouelleil A."/>
            <person name="Chapman S.B."/>
            <person name="Priest M."/>
            <person name="Young S.K."/>
            <person name="Wortman J."/>
            <person name="Nusbaum C."/>
            <person name="Birren B."/>
        </authorList>
    </citation>
    <scope>NUCLEOTIDE SEQUENCE [LARGE SCALE GENOMIC DNA]</scope>
    <source>
        <strain evidence="4 5">CBS 118157</strain>
    </source>
</reference>
<organism evidence="4 5">
    <name type="scientific">Exophiala xenobiotica</name>
    <dbReference type="NCBI Taxonomy" id="348802"/>
    <lineage>
        <taxon>Eukaryota</taxon>
        <taxon>Fungi</taxon>
        <taxon>Dikarya</taxon>
        <taxon>Ascomycota</taxon>
        <taxon>Pezizomycotina</taxon>
        <taxon>Eurotiomycetes</taxon>
        <taxon>Chaetothyriomycetidae</taxon>
        <taxon>Chaetothyriales</taxon>
        <taxon>Herpotrichiellaceae</taxon>
        <taxon>Exophiala</taxon>
    </lineage>
</organism>
<dbReference type="Proteomes" id="UP000054342">
    <property type="component" value="Unassembled WGS sequence"/>
</dbReference>
<feature type="transmembrane region" description="Helical" evidence="2">
    <location>
        <begin position="205"/>
        <end position="226"/>
    </location>
</feature>
<feature type="transmembrane region" description="Helical" evidence="2">
    <location>
        <begin position="246"/>
        <end position="269"/>
    </location>
</feature>
<dbReference type="InterPro" id="IPR049326">
    <property type="entry name" value="Rhodopsin_dom_fungi"/>
</dbReference>
<dbReference type="OrthoDB" id="3918601at2759"/>
<evidence type="ECO:0000313" key="5">
    <source>
        <dbReference type="Proteomes" id="UP000054342"/>
    </source>
</evidence>
<feature type="transmembrane region" description="Helical" evidence="2">
    <location>
        <begin position="128"/>
        <end position="150"/>
    </location>
</feature>
<feature type="transmembrane region" description="Helical" evidence="2">
    <location>
        <begin position="20"/>
        <end position="39"/>
    </location>
</feature>
<dbReference type="STRING" id="348802.A0A0D2F3G5"/>
<dbReference type="RefSeq" id="XP_013322049.1">
    <property type="nucleotide sequence ID" value="XM_013466595.1"/>
</dbReference>
<feature type="transmembrane region" description="Helical" evidence="2">
    <location>
        <begin position="94"/>
        <end position="116"/>
    </location>
</feature>
<name>A0A0D2F3G5_9EURO</name>
<feature type="region of interest" description="Disordered" evidence="1">
    <location>
        <begin position="370"/>
        <end position="391"/>
    </location>
</feature>
<sequence>MASEVQAKGGGQYNGSLLEILIIVLASVSLLVVAVRGVAKHRISKAVESTDILLPLALVFAIAQSIFVRLAISNGLGSHVDTLTAGQISTFEKLIYAGNLLFQLVLALSQVIVVLLIKNVEPQRPVRIGCNCLLGFITVYSALALSILAFQCSLPTPWLVGTDRCVDRQTFLTAFIFTSIGIDAATLILPIIMMCKVSTSRDKKIFVCVLFGTRLALPLVTVPQIYHLQRVIVSKDLTWDLVSFQIWIQIVMNLAIITASLPSLGKVMWELWTFGSSLRTSRSIQSGGSRDFGHELGLEQAPPQYQEKPRHLLGQPGPVVYADEKDDWSEQVLHKVREIGSVDSLQTVVAQGQGQGQDRDRLLVARPKPSLTLAPSPAYTPPRHHNHSYRRPEILSPVIERSPYIEGMMTPQMASQHWGRQQQQCENNDYDLRPPCSPHLTSGPPSYAASSHYDDDHSEMDCSEFDIDSYYLGNTNYLRQYDPRRTEFVMQSMIEDLQKENAKVDPAKRWEHGWI</sequence>
<dbReference type="Pfam" id="PF20684">
    <property type="entry name" value="Fung_rhodopsin"/>
    <property type="match status" value="1"/>
</dbReference>
<dbReference type="EMBL" id="KN847317">
    <property type="protein sequence ID" value="KIW61465.1"/>
    <property type="molecule type" value="Genomic_DNA"/>
</dbReference>
<dbReference type="AlphaFoldDB" id="A0A0D2F3G5"/>
<protein>
    <recommendedName>
        <fullName evidence="3">Rhodopsin domain-containing protein</fullName>
    </recommendedName>
</protein>
<keyword evidence="2" id="KW-1133">Transmembrane helix</keyword>
<keyword evidence="2" id="KW-0472">Membrane</keyword>
<feature type="transmembrane region" description="Helical" evidence="2">
    <location>
        <begin position="51"/>
        <end position="72"/>
    </location>
</feature>
<feature type="transmembrane region" description="Helical" evidence="2">
    <location>
        <begin position="170"/>
        <end position="193"/>
    </location>
</feature>
<gene>
    <name evidence="4" type="ORF">PV05_01585</name>
</gene>
<feature type="domain" description="Rhodopsin" evidence="3">
    <location>
        <begin position="36"/>
        <end position="267"/>
    </location>
</feature>
<keyword evidence="5" id="KW-1185">Reference proteome</keyword>
<evidence type="ECO:0000256" key="1">
    <source>
        <dbReference type="SAM" id="MobiDB-lite"/>
    </source>
</evidence>
<dbReference type="PANTHER" id="PTHR38794:SF3">
    <property type="entry name" value="INTEGRAL MEMBRANE PROTEIN"/>
    <property type="match status" value="1"/>
</dbReference>
<proteinExistence type="predicted"/>
<keyword evidence="2" id="KW-0812">Transmembrane</keyword>
<evidence type="ECO:0000259" key="3">
    <source>
        <dbReference type="Pfam" id="PF20684"/>
    </source>
</evidence>
<accession>A0A0D2F3G5</accession>
<dbReference type="PANTHER" id="PTHR38794">
    <property type="entry name" value="INTEGRAL MEMBRANE PROTEIN"/>
    <property type="match status" value="1"/>
</dbReference>
<dbReference type="HOGENOM" id="CLU_493493_0_0_1"/>